<keyword evidence="4 6" id="KW-1133">Transmembrane helix</keyword>
<feature type="transmembrane region" description="Helical" evidence="6">
    <location>
        <begin position="12"/>
        <end position="36"/>
    </location>
</feature>
<evidence type="ECO:0000256" key="5">
    <source>
        <dbReference type="ARBA" id="ARBA00023136"/>
    </source>
</evidence>
<gene>
    <name evidence="8" type="ORF">CH371_04855</name>
</gene>
<reference evidence="8 9" key="1">
    <citation type="submission" date="2017-07" db="EMBL/GenBank/DDBJ databases">
        <title>Leptospira spp. isolated from tropical soils.</title>
        <authorList>
            <person name="Thibeaux R."/>
            <person name="Iraola G."/>
            <person name="Ferres I."/>
            <person name="Bierque E."/>
            <person name="Girault D."/>
            <person name="Soupe-Gilbert M.-E."/>
            <person name="Picardeau M."/>
            <person name="Goarant C."/>
        </authorList>
    </citation>
    <scope>NUCLEOTIDE SEQUENCE [LARGE SCALE GENOMIC DNA]</scope>
    <source>
        <strain evidence="8 9">FH2-C-A2</strain>
    </source>
</reference>
<dbReference type="PANTHER" id="PTHR36115">
    <property type="entry name" value="PROLINE-RICH ANTIGEN HOMOLOG-RELATED"/>
    <property type="match status" value="1"/>
</dbReference>
<dbReference type="EMBL" id="NPDT01000001">
    <property type="protein sequence ID" value="PJZ67370.1"/>
    <property type="molecule type" value="Genomic_DNA"/>
</dbReference>
<dbReference type="RefSeq" id="WP_100757868.1">
    <property type="nucleotide sequence ID" value="NZ_NPDT01000001.1"/>
</dbReference>
<evidence type="ECO:0000259" key="7">
    <source>
        <dbReference type="Pfam" id="PF06271"/>
    </source>
</evidence>
<dbReference type="GO" id="GO:0005886">
    <property type="term" value="C:plasma membrane"/>
    <property type="evidence" value="ECO:0007669"/>
    <property type="project" value="UniProtKB-SubCell"/>
</dbReference>
<protein>
    <recommendedName>
        <fullName evidence="7">RDD domain-containing protein</fullName>
    </recommendedName>
</protein>
<dbReference type="InterPro" id="IPR051791">
    <property type="entry name" value="Pra-immunoreactive"/>
</dbReference>
<comment type="caution">
    <text evidence="8">The sequence shown here is derived from an EMBL/GenBank/DDBJ whole genome shotgun (WGS) entry which is preliminary data.</text>
</comment>
<comment type="subcellular location">
    <subcellularLocation>
        <location evidence="1">Cell membrane</location>
        <topology evidence="1">Multi-pass membrane protein</topology>
    </subcellularLocation>
</comment>
<evidence type="ECO:0000256" key="2">
    <source>
        <dbReference type="ARBA" id="ARBA00022475"/>
    </source>
</evidence>
<evidence type="ECO:0000256" key="3">
    <source>
        <dbReference type="ARBA" id="ARBA00022692"/>
    </source>
</evidence>
<sequence length="139" mass="15982">MRYAHPIKRIIAQFLDFFLGFLYAMWVPVFFAGLVIDSPRFRENESVRELVLIGSASLYPLLNLFLVSSRFRGSIGKILMRIQITDLEGNRIGFLKALARAVFKAISASLFLIPWMVAFFDLRKQTVHDKVVDTLVLEK</sequence>
<feature type="domain" description="RDD" evidence="7">
    <location>
        <begin position="3"/>
        <end position="131"/>
    </location>
</feature>
<keyword evidence="3 6" id="KW-0812">Transmembrane</keyword>
<proteinExistence type="predicted"/>
<evidence type="ECO:0000256" key="1">
    <source>
        <dbReference type="ARBA" id="ARBA00004651"/>
    </source>
</evidence>
<dbReference type="PANTHER" id="PTHR36115:SF6">
    <property type="entry name" value="PROLINE-RICH ANTIGEN HOMOLOG"/>
    <property type="match status" value="1"/>
</dbReference>
<keyword evidence="5 6" id="KW-0472">Membrane</keyword>
<feature type="transmembrane region" description="Helical" evidence="6">
    <location>
        <begin position="51"/>
        <end position="71"/>
    </location>
</feature>
<evidence type="ECO:0000256" key="4">
    <source>
        <dbReference type="ARBA" id="ARBA00022989"/>
    </source>
</evidence>
<evidence type="ECO:0000313" key="8">
    <source>
        <dbReference type="EMBL" id="PJZ67370.1"/>
    </source>
</evidence>
<organism evidence="8 9">
    <name type="scientific">Leptospira wolffii</name>
    <dbReference type="NCBI Taxonomy" id="409998"/>
    <lineage>
        <taxon>Bacteria</taxon>
        <taxon>Pseudomonadati</taxon>
        <taxon>Spirochaetota</taxon>
        <taxon>Spirochaetia</taxon>
        <taxon>Leptospirales</taxon>
        <taxon>Leptospiraceae</taxon>
        <taxon>Leptospira</taxon>
    </lineage>
</organism>
<dbReference type="Proteomes" id="UP000231912">
    <property type="component" value="Unassembled WGS sequence"/>
</dbReference>
<evidence type="ECO:0000256" key="6">
    <source>
        <dbReference type="SAM" id="Phobius"/>
    </source>
</evidence>
<dbReference type="AlphaFoldDB" id="A0A2M9ZG17"/>
<name>A0A2M9ZG17_9LEPT</name>
<evidence type="ECO:0000313" key="9">
    <source>
        <dbReference type="Proteomes" id="UP000231912"/>
    </source>
</evidence>
<dbReference type="InterPro" id="IPR010432">
    <property type="entry name" value="RDD"/>
</dbReference>
<feature type="transmembrane region" description="Helical" evidence="6">
    <location>
        <begin position="101"/>
        <end position="120"/>
    </location>
</feature>
<accession>A0A2M9ZG17</accession>
<keyword evidence="2" id="KW-1003">Cell membrane</keyword>
<dbReference type="Pfam" id="PF06271">
    <property type="entry name" value="RDD"/>
    <property type="match status" value="1"/>
</dbReference>